<dbReference type="GO" id="GO:0008973">
    <property type="term" value="F:phosphopentomutase activity"/>
    <property type="evidence" value="ECO:0007669"/>
    <property type="project" value="TreeGrafter"/>
</dbReference>
<evidence type="ECO:0000313" key="9">
    <source>
        <dbReference type="EMBL" id="RYU77180.1"/>
    </source>
</evidence>
<keyword evidence="5" id="KW-0413">Isomerase</keyword>
<comment type="caution">
    <text evidence="9">The sequence shown here is derived from an EMBL/GenBank/DDBJ whole genome shotgun (WGS) entry which is preliminary data.</text>
</comment>
<dbReference type="Pfam" id="PF02878">
    <property type="entry name" value="PGM_PMM_I"/>
    <property type="match status" value="1"/>
</dbReference>
<dbReference type="CDD" id="cd05799">
    <property type="entry name" value="PGM2"/>
    <property type="match status" value="1"/>
</dbReference>
<keyword evidence="3" id="KW-0479">Metal-binding</keyword>
<evidence type="ECO:0000256" key="5">
    <source>
        <dbReference type="ARBA" id="ARBA00023235"/>
    </source>
</evidence>
<dbReference type="GO" id="GO:0046872">
    <property type="term" value="F:metal ion binding"/>
    <property type="evidence" value="ECO:0007669"/>
    <property type="project" value="UniProtKB-KW"/>
</dbReference>
<sequence length="580" mass="63522">MRMALTPEIQTRVNSWLTGNYDADTKASIQQLLDSGQDEALSDAFYRTLEFGTGGLRGIMGAGSNRMNRYTLGMATQGLSNYLLKSFPNQEIKVALAHDSRNNSREFAEIAAGIFSANGITAYLFEALRPTPELSFAIRHLGCQSGCVITASHNPKEYNGYKVYWADGSQVVAPHDKNIIAEVEAIQSPDEVKFTADPSRIHTLGADMDEAYLNEVHKLSINPAAIQRQHDLKIVYTPLHGTGITMVPKALAKFGFTNVSIVEAQATPDGNFPTVLSPNPEEKVAMQMALDQAKAQDADLVLATDPDADRIGIGVKNTAGEWVLLNGNQTAALLTQYLLSARKEAGKMTDKDFIVYTIVTSDVLSDIARNYGVTAYQTLTGFKYIAGIIREREGRETYIGGGEESYGYMIGDFVRDKDSISACAIIAEMAAVAKDRGQSLYEAMVQMYTEYGLYKEDLISLTKKGQRGAEEIQEMMRSLRANPPKTIANQPVVELRDYKTGVIRNLLTGAETGTGLESSNVLQFILADGSKVSARPSGTEPKIKFYFSVRNPLGSAVDFDQVNAKLGDYINLIIEDMQLK</sequence>
<dbReference type="InterPro" id="IPR005841">
    <property type="entry name" value="Alpha-D-phosphohexomutase_SF"/>
</dbReference>
<protein>
    <submittedName>
        <fullName evidence="9">Phospho-sugar mutase</fullName>
    </submittedName>
</protein>
<evidence type="ECO:0000259" key="7">
    <source>
        <dbReference type="Pfam" id="PF02879"/>
    </source>
</evidence>
<dbReference type="InterPro" id="IPR005845">
    <property type="entry name" value="A-D-PHexomutase_a/b/a-II"/>
</dbReference>
<dbReference type="EMBL" id="SEWE01000050">
    <property type="protein sequence ID" value="RYU77180.1"/>
    <property type="molecule type" value="Genomic_DNA"/>
</dbReference>
<dbReference type="PANTHER" id="PTHR45745">
    <property type="entry name" value="PHOSPHOMANNOMUTASE 45A"/>
    <property type="match status" value="1"/>
</dbReference>
<organism evidence="9 10">
    <name type="scientific">Hymenobacter persicinus</name>
    <dbReference type="NCBI Taxonomy" id="2025506"/>
    <lineage>
        <taxon>Bacteria</taxon>
        <taxon>Pseudomonadati</taxon>
        <taxon>Bacteroidota</taxon>
        <taxon>Cytophagia</taxon>
        <taxon>Cytophagales</taxon>
        <taxon>Hymenobacteraceae</taxon>
        <taxon>Hymenobacter</taxon>
    </lineage>
</organism>
<dbReference type="PANTHER" id="PTHR45745:SF1">
    <property type="entry name" value="PHOSPHOGLUCOMUTASE 2B-RELATED"/>
    <property type="match status" value="1"/>
</dbReference>
<feature type="domain" description="Alpha-D-phosphohexomutase alpha/beta/alpha" evidence="7">
    <location>
        <begin position="211"/>
        <end position="313"/>
    </location>
</feature>
<comment type="similarity">
    <text evidence="1">Belongs to the phosphohexose mutase family.</text>
</comment>
<accession>A0A4Q5L844</accession>
<evidence type="ECO:0000256" key="4">
    <source>
        <dbReference type="ARBA" id="ARBA00022842"/>
    </source>
</evidence>
<feature type="domain" description="Alpha-D-phosphohexomutase alpha/beta/alpha" evidence="8">
    <location>
        <begin position="326"/>
        <end position="448"/>
    </location>
</feature>
<gene>
    <name evidence="9" type="ORF">EWM57_17875</name>
</gene>
<evidence type="ECO:0000256" key="2">
    <source>
        <dbReference type="ARBA" id="ARBA00022553"/>
    </source>
</evidence>
<dbReference type="AlphaFoldDB" id="A0A4Q5L844"/>
<evidence type="ECO:0000259" key="8">
    <source>
        <dbReference type="Pfam" id="PF02880"/>
    </source>
</evidence>
<dbReference type="Proteomes" id="UP000294155">
    <property type="component" value="Unassembled WGS sequence"/>
</dbReference>
<dbReference type="Pfam" id="PF02880">
    <property type="entry name" value="PGM_PMM_III"/>
    <property type="match status" value="1"/>
</dbReference>
<keyword evidence="4" id="KW-0460">Magnesium</keyword>
<dbReference type="Pfam" id="PF02879">
    <property type="entry name" value="PGM_PMM_II"/>
    <property type="match status" value="1"/>
</dbReference>
<dbReference type="InterPro" id="IPR005846">
    <property type="entry name" value="A-D-PHexomutase_a/b/a-III"/>
</dbReference>
<evidence type="ECO:0000313" key="10">
    <source>
        <dbReference type="Proteomes" id="UP000294155"/>
    </source>
</evidence>
<dbReference type="GO" id="GO:0005975">
    <property type="term" value="P:carbohydrate metabolic process"/>
    <property type="evidence" value="ECO:0007669"/>
    <property type="project" value="InterPro"/>
</dbReference>
<dbReference type="InterPro" id="IPR036900">
    <property type="entry name" value="A-D-PHexomutase_C_sf"/>
</dbReference>
<name>A0A4Q5L844_9BACT</name>
<dbReference type="InterPro" id="IPR005844">
    <property type="entry name" value="A-D-PHexomutase_a/b/a-I"/>
</dbReference>
<dbReference type="Gene3D" id="3.30.310.50">
    <property type="entry name" value="Alpha-D-phosphohexomutase, C-terminal domain"/>
    <property type="match status" value="1"/>
</dbReference>
<dbReference type="Gene3D" id="3.40.120.10">
    <property type="entry name" value="Alpha-D-Glucose-1,6-Bisphosphate, subunit A, domain 3"/>
    <property type="match status" value="3"/>
</dbReference>
<evidence type="ECO:0000256" key="3">
    <source>
        <dbReference type="ARBA" id="ARBA00022723"/>
    </source>
</evidence>
<dbReference type="InterPro" id="IPR016055">
    <property type="entry name" value="A-D-PHexomutase_a/b/a-I/II/III"/>
</dbReference>
<evidence type="ECO:0000259" key="6">
    <source>
        <dbReference type="Pfam" id="PF02878"/>
    </source>
</evidence>
<keyword evidence="2" id="KW-0597">Phosphoprotein</keyword>
<reference evidence="9 10" key="1">
    <citation type="submission" date="2019-02" db="EMBL/GenBank/DDBJ databases">
        <title>Bacterial novel species isolated from soil.</title>
        <authorList>
            <person name="Jung H.-Y."/>
        </authorList>
    </citation>
    <scope>NUCLEOTIDE SEQUENCE [LARGE SCALE GENOMIC DNA]</scope>
    <source>
        <strain evidence="9 10">1-3-3-3</strain>
    </source>
</reference>
<dbReference type="PRINTS" id="PR00509">
    <property type="entry name" value="PGMPMM"/>
</dbReference>
<feature type="domain" description="Alpha-D-phosphohexomutase alpha/beta/alpha" evidence="6">
    <location>
        <begin position="50"/>
        <end position="188"/>
    </location>
</feature>
<keyword evidence="10" id="KW-1185">Reference proteome</keyword>
<dbReference type="GO" id="GO:0006166">
    <property type="term" value="P:purine ribonucleoside salvage"/>
    <property type="evidence" value="ECO:0007669"/>
    <property type="project" value="TreeGrafter"/>
</dbReference>
<proteinExistence type="inferred from homology"/>
<dbReference type="SUPFAM" id="SSF55957">
    <property type="entry name" value="Phosphoglucomutase, C-terminal domain"/>
    <property type="match status" value="1"/>
</dbReference>
<dbReference type="OrthoDB" id="9806956at2"/>
<evidence type="ECO:0000256" key="1">
    <source>
        <dbReference type="ARBA" id="ARBA00010231"/>
    </source>
</evidence>
<dbReference type="SUPFAM" id="SSF53738">
    <property type="entry name" value="Phosphoglucomutase, first 3 domains"/>
    <property type="match status" value="3"/>
</dbReference>